<accession>A0A4R3M1W2</accession>
<dbReference type="PANTHER" id="PTHR11019">
    <property type="entry name" value="HTH-TYPE TRANSCRIPTIONAL REGULATOR NIMR"/>
    <property type="match status" value="1"/>
</dbReference>
<sequence length="288" mass="31337">MSVKRQPTPPRLRDANGFLVDMPVPDRPRRVVAFAADTDRGTGKTPHAHRRGQLLSVLSGSIAVTAAQGTYVVPPERALWIPPDVRHETRHLAATQLRTVYVARDAARALPPRMAVVQVSPLLRCLIDAVTALPPDYDEAAAPGRLVSVLLDQIAASPIAPLHLPLPATAALRRLAESILADPADRRTLEDWTAPLGMSARTLERRFKAETGLSLRAFRRQAKLFRALEMVAARAPVNRISDALGFEGPSAFIAMFKTAFGVTPGRYLSERPPPETGLAPNTAKRVRT</sequence>
<evidence type="ECO:0000313" key="7">
    <source>
        <dbReference type="Proteomes" id="UP000294664"/>
    </source>
</evidence>
<dbReference type="GO" id="GO:0043565">
    <property type="term" value="F:sequence-specific DNA binding"/>
    <property type="evidence" value="ECO:0007669"/>
    <property type="project" value="InterPro"/>
</dbReference>
<evidence type="ECO:0000256" key="3">
    <source>
        <dbReference type="ARBA" id="ARBA00023163"/>
    </source>
</evidence>
<protein>
    <submittedName>
        <fullName evidence="6">AraC family transcriptional regulator</fullName>
    </submittedName>
</protein>
<dbReference type="InterPro" id="IPR011051">
    <property type="entry name" value="RmlC_Cupin_sf"/>
</dbReference>
<keyword evidence="7" id="KW-1185">Reference proteome</keyword>
<evidence type="ECO:0000259" key="5">
    <source>
        <dbReference type="PROSITE" id="PS01124"/>
    </source>
</evidence>
<dbReference type="SUPFAM" id="SSF51182">
    <property type="entry name" value="RmlC-like cupins"/>
    <property type="match status" value="1"/>
</dbReference>
<dbReference type="InterPro" id="IPR018060">
    <property type="entry name" value="HTH_AraC"/>
</dbReference>
<proteinExistence type="predicted"/>
<dbReference type="GO" id="GO:0003700">
    <property type="term" value="F:DNA-binding transcription factor activity"/>
    <property type="evidence" value="ECO:0007669"/>
    <property type="project" value="InterPro"/>
</dbReference>
<reference evidence="6 7" key="1">
    <citation type="submission" date="2019-03" db="EMBL/GenBank/DDBJ databases">
        <title>Genomic Encyclopedia of Type Strains, Phase IV (KMG-IV): sequencing the most valuable type-strain genomes for metagenomic binning, comparative biology and taxonomic classification.</title>
        <authorList>
            <person name="Goeker M."/>
        </authorList>
    </citation>
    <scope>NUCLEOTIDE SEQUENCE [LARGE SCALE GENOMIC DNA]</scope>
    <source>
        <strain evidence="6 7">DSM 9035</strain>
    </source>
</reference>
<organism evidence="6 7">
    <name type="scientific">Aquabacter spiritensis</name>
    <dbReference type="NCBI Taxonomy" id="933073"/>
    <lineage>
        <taxon>Bacteria</taxon>
        <taxon>Pseudomonadati</taxon>
        <taxon>Pseudomonadota</taxon>
        <taxon>Alphaproteobacteria</taxon>
        <taxon>Hyphomicrobiales</taxon>
        <taxon>Xanthobacteraceae</taxon>
        <taxon>Aquabacter</taxon>
    </lineage>
</organism>
<dbReference type="SUPFAM" id="SSF46689">
    <property type="entry name" value="Homeodomain-like"/>
    <property type="match status" value="1"/>
</dbReference>
<dbReference type="Pfam" id="PF12833">
    <property type="entry name" value="HTH_18"/>
    <property type="match status" value="1"/>
</dbReference>
<keyword evidence="2" id="KW-0238">DNA-binding</keyword>
<dbReference type="InterPro" id="IPR003313">
    <property type="entry name" value="AraC-bd"/>
</dbReference>
<name>A0A4R3M1W2_9HYPH</name>
<dbReference type="Gene3D" id="1.10.10.60">
    <property type="entry name" value="Homeodomain-like"/>
    <property type="match status" value="1"/>
</dbReference>
<dbReference type="InterPro" id="IPR014710">
    <property type="entry name" value="RmlC-like_jellyroll"/>
</dbReference>
<dbReference type="Pfam" id="PF02311">
    <property type="entry name" value="AraC_binding"/>
    <property type="match status" value="1"/>
</dbReference>
<dbReference type="SMART" id="SM00342">
    <property type="entry name" value="HTH_ARAC"/>
    <property type="match status" value="1"/>
</dbReference>
<dbReference type="PROSITE" id="PS01124">
    <property type="entry name" value="HTH_ARAC_FAMILY_2"/>
    <property type="match status" value="1"/>
</dbReference>
<comment type="caution">
    <text evidence="6">The sequence shown here is derived from an EMBL/GenBank/DDBJ whole genome shotgun (WGS) entry which is preliminary data.</text>
</comment>
<evidence type="ECO:0000256" key="4">
    <source>
        <dbReference type="SAM" id="MobiDB-lite"/>
    </source>
</evidence>
<dbReference type="Gene3D" id="2.60.120.10">
    <property type="entry name" value="Jelly Rolls"/>
    <property type="match status" value="1"/>
</dbReference>
<dbReference type="Proteomes" id="UP000294664">
    <property type="component" value="Unassembled WGS sequence"/>
</dbReference>
<dbReference type="InterPro" id="IPR018062">
    <property type="entry name" value="HTH_AraC-typ_CS"/>
</dbReference>
<dbReference type="EMBL" id="SMAI01000003">
    <property type="protein sequence ID" value="TCT06179.1"/>
    <property type="molecule type" value="Genomic_DNA"/>
</dbReference>
<dbReference type="CDD" id="cd06124">
    <property type="entry name" value="cupin_NimR-like_N"/>
    <property type="match status" value="1"/>
</dbReference>
<dbReference type="PANTHER" id="PTHR11019:SF199">
    <property type="entry name" value="HTH-TYPE TRANSCRIPTIONAL REGULATOR NIMR"/>
    <property type="match status" value="1"/>
</dbReference>
<keyword evidence="1" id="KW-0805">Transcription regulation</keyword>
<dbReference type="AlphaFoldDB" id="A0A4R3M1W2"/>
<evidence type="ECO:0000256" key="2">
    <source>
        <dbReference type="ARBA" id="ARBA00023125"/>
    </source>
</evidence>
<feature type="region of interest" description="Disordered" evidence="4">
    <location>
        <begin position="267"/>
        <end position="288"/>
    </location>
</feature>
<dbReference type="InterPro" id="IPR009057">
    <property type="entry name" value="Homeodomain-like_sf"/>
</dbReference>
<evidence type="ECO:0000313" key="6">
    <source>
        <dbReference type="EMBL" id="TCT06179.1"/>
    </source>
</evidence>
<feature type="domain" description="HTH araC/xylS-type" evidence="5">
    <location>
        <begin position="173"/>
        <end position="270"/>
    </location>
</feature>
<gene>
    <name evidence="6" type="ORF">EDC64_103283</name>
</gene>
<dbReference type="PROSITE" id="PS00041">
    <property type="entry name" value="HTH_ARAC_FAMILY_1"/>
    <property type="match status" value="1"/>
</dbReference>
<keyword evidence="3" id="KW-0804">Transcription</keyword>
<evidence type="ECO:0000256" key="1">
    <source>
        <dbReference type="ARBA" id="ARBA00023015"/>
    </source>
</evidence>